<dbReference type="Pfam" id="PF17131">
    <property type="entry name" value="LolA_like"/>
    <property type="match status" value="1"/>
</dbReference>
<keyword evidence="9" id="KW-1185">Reference proteome</keyword>
<feature type="transmembrane region" description="Helical" evidence="6">
    <location>
        <begin position="232"/>
        <end position="251"/>
    </location>
</feature>
<evidence type="ECO:0000256" key="3">
    <source>
        <dbReference type="ARBA" id="ARBA00022692"/>
    </source>
</evidence>
<dbReference type="InterPro" id="IPR033399">
    <property type="entry name" value="TP_0789-like"/>
</dbReference>
<dbReference type="RefSeq" id="WP_183417614.1">
    <property type="nucleotide sequence ID" value="NZ_JACHXA010000010.1"/>
</dbReference>
<accession>A0A839SYV6</accession>
<feature type="transmembrane region" description="Helical" evidence="6">
    <location>
        <begin position="327"/>
        <end position="348"/>
    </location>
</feature>
<comment type="subcellular location">
    <subcellularLocation>
        <location evidence="1">Cell membrane</location>
        <topology evidence="1">Multi-pass membrane protein</topology>
    </subcellularLocation>
</comment>
<keyword evidence="4 6" id="KW-1133">Transmembrane helix</keyword>
<evidence type="ECO:0000256" key="4">
    <source>
        <dbReference type="ARBA" id="ARBA00022989"/>
    </source>
</evidence>
<dbReference type="PANTHER" id="PTHR33406:SF13">
    <property type="entry name" value="MEMBRANE PROTEIN YDFJ"/>
    <property type="match status" value="1"/>
</dbReference>
<dbReference type="Gene3D" id="2.50.20.10">
    <property type="entry name" value="Lipoprotein localisation LolA/LolB/LppX"/>
    <property type="match status" value="1"/>
</dbReference>
<evidence type="ECO:0000313" key="8">
    <source>
        <dbReference type="EMBL" id="MBB3066794.1"/>
    </source>
</evidence>
<protein>
    <recommendedName>
        <fullName evidence="7">SSD domain-containing protein</fullName>
    </recommendedName>
</protein>
<name>A0A839SYV6_9PROT</name>
<dbReference type="PROSITE" id="PS50156">
    <property type="entry name" value="SSD"/>
    <property type="match status" value="2"/>
</dbReference>
<feature type="domain" description="SSD" evidence="7">
    <location>
        <begin position="682"/>
        <end position="776"/>
    </location>
</feature>
<keyword evidence="5 6" id="KW-0472">Membrane</keyword>
<reference evidence="8 9" key="1">
    <citation type="submission" date="2020-08" db="EMBL/GenBank/DDBJ databases">
        <title>Genomic Encyclopedia of Type Strains, Phase III (KMG-III): the genomes of soil and plant-associated and newly described type strains.</title>
        <authorList>
            <person name="Whitman W."/>
        </authorList>
    </citation>
    <scope>NUCLEOTIDE SEQUENCE [LARGE SCALE GENOMIC DNA]</scope>
    <source>
        <strain evidence="8 9">CECT 8803</strain>
    </source>
</reference>
<sequence length="1066" mass="116974">MTRISTLQKTFWHITGFRWPILVFSFLAIAAAGAFVPKIVKDTGADAFIDPQNPALIYRNKVKETFGLRDPIVLAVVNRGETGVFNPTSLELVAWLTEKIEGTANVDPERVFSIATESNIVGTDDGMLVEDFFEEDAEGFAAPLGTQARADEIRAAIDDFPLYRGNLVARDGTATLIVVELVDEEQAQETYDVILNLLDDAPLGGLDQVYVAGEGAVAGYLATYIDRDAQRLNPLAGLIITLVLVVTFLSVRGALLPNIIVLATAAFTFGTMAAFGVRFYVITNALIVNLIGIAVADSIHILSQYYEEQRAQPTAPKREIVTRAMAAMWRPVTLTTLTTIAGFLALAAASDMPPMRAFGLFGALGVAVAWVYSMTFLPAALTLWPSQRISRPFRPKSAQRQGDFASRLMLAFGRLVLANPKRVVALGVVVAVAGALGAARVIVEDQQIENFHPSEPIYQADKAINRSMDGTYYLDIVVETPNPEGLHRPENLRKIEQLQRFLETLPQVGGTTSLVDYIKQMNRAVNENRKEFYVVPDDPLLISQLFLLYSASADPTDFEEEVDSNYQNALVRANVSTGVHSSNRLLVNAVEAYLTDSFNSPGIVGTVTGRINVNYHWIKNIADNHASSVLLALLAVTAMAAIVFRSLVAAAICILPIGLAVLIVYAVMGFGGVWLGVGTSMFASIAIGLGIDFAIHSLDRLKTLVQAEGLTDQTLLKLYPETGRALFYNFAAVALGFAILITSDVPPLVRFGSLVAVAVSTAFLASMTLLPAIVKLARPSFLGRQPTSSDQAAWVRSKIARTGLLLLVGSLASVLALHAAAEELPDGTKVMEQVVARNEGPWVTRDLRMELTDRSGTTRVQETKAFRKYYGAEKRTVIFYVNPTNIKGTAFLTYDYPDAEVDDDQWLYLPALRKVRRISASNRGDYFLGTDFTYEEIKKENKLELSDYAFKSVGWEDVAGSPTIVVEGLPVDEDVAKELGYSRVLWRVDPTIWMSRKTEFWDTNGNHLKTITLPQVEQIDGIWTALRIQAVNHKTGHRTNFAFSNVDYSSPVADQRFEQSLLKRGF</sequence>
<dbReference type="Gene3D" id="1.20.1640.10">
    <property type="entry name" value="Multidrug efflux transporter AcrB transmembrane domain"/>
    <property type="match status" value="2"/>
</dbReference>
<feature type="transmembrane region" description="Helical" evidence="6">
    <location>
        <begin position="725"/>
        <end position="742"/>
    </location>
</feature>
<evidence type="ECO:0000256" key="1">
    <source>
        <dbReference type="ARBA" id="ARBA00004651"/>
    </source>
</evidence>
<dbReference type="Pfam" id="PF03176">
    <property type="entry name" value="MMPL"/>
    <property type="match status" value="2"/>
</dbReference>
<feature type="transmembrane region" description="Helical" evidence="6">
    <location>
        <begin position="649"/>
        <end position="668"/>
    </location>
</feature>
<dbReference type="CDD" id="cd16329">
    <property type="entry name" value="LolA_like"/>
    <property type="match status" value="1"/>
</dbReference>
<feature type="transmembrane region" description="Helical" evidence="6">
    <location>
        <begin position="21"/>
        <end position="40"/>
    </location>
</feature>
<dbReference type="AlphaFoldDB" id="A0A839SYV6"/>
<dbReference type="Proteomes" id="UP000581135">
    <property type="component" value="Unassembled WGS sequence"/>
</dbReference>
<dbReference type="InterPro" id="IPR004869">
    <property type="entry name" value="MMPL_dom"/>
</dbReference>
<dbReference type="SUPFAM" id="SSF82866">
    <property type="entry name" value="Multidrug efflux transporter AcrB transmembrane domain"/>
    <property type="match status" value="2"/>
</dbReference>
<evidence type="ECO:0000313" key="9">
    <source>
        <dbReference type="Proteomes" id="UP000581135"/>
    </source>
</evidence>
<feature type="transmembrane region" description="Helical" evidence="6">
    <location>
        <begin position="674"/>
        <end position="695"/>
    </location>
</feature>
<evidence type="ECO:0000256" key="2">
    <source>
        <dbReference type="ARBA" id="ARBA00022475"/>
    </source>
</evidence>
<feature type="transmembrane region" description="Helical" evidence="6">
    <location>
        <begin position="804"/>
        <end position="821"/>
    </location>
</feature>
<proteinExistence type="predicted"/>
<dbReference type="InterPro" id="IPR050545">
    <property type="entry name" value="Mycobact_MmpL"/>
</dbReference>
<evidence type="ECO:0000259" key="7">
    <source>
        <dbReference type="PROSITE" id="PS50156"/>
    </source>
</evidence>
<dbReference type="InterPro" id="IPR000731">
    <property type="entry name" value="SSD"/>
</dbReference>
<evidence type="ECO:0000256" key="6">
    <source>
        <dbReference type="SAM" id="Phobius"/>
    </source>
</evidence>
<feature type="transmembrane region" description="Helical" evidence="6">
    <location>
        <begin position="360"/>
        <end position="384"/>
    </location>
</feature>
<keyword evidence="2" id="KW-1003">Cell membrane</keyword>
<feature type="transmembrane region" description="Helical" evidence="6">
    <location>
        <begin position="258"/>
        <end position="280"/>
    </location>
</feature>
<feature type="transmembrane region" description="Helical" evidence="6">
    <location>
        <begin position="754"/>
        <end position="774"/>
    </location>
</feature>
<dbReference type="GO" id="GO:0005886">
    <property type="term" value="C:plasma membrane"/>
    <property type="evidence" value="ECO:0007669"/>
    <property type="project" value="UniProtKB-SubCell"/>
</dbReference>
<comment type="caution">
    <text evidence="8">The sequence shown here is derived from an EMBL/GenBank/DDBJ whole genome shotgun (WGS) entry which is preliminary data.</text>
</comment>
<organism evidence="8 9">
    <name type="scientific">Limibacillus halophilus</name>
    <dbReference type="NCBI Taxonomy" id="1579333"/>
    <lineage>
        <taxon>Bacteria</taxon>
        <taxon>Pseudomonadati</taxon>
        <taxon>Pseudomonadota</taxon>
        <taxon>Alphaproteobacteria</taxon>
        <taxon>Rhodospirillales</taxon>
        <taxon>Rhodovibrionaceae</taxon>
        <taxon>Limibacillus</taxon>
    </lineage>
</organism>
<dbReference type="EMBL" id="JACHXA010000010">
    <property type="protein sequence ID" value="MBB3066794.1"/>
    <property type="molecule type" value="Genomic_DNA"/>
</dbReference>
<dbReference type="PANTHER" id="PTHR33406">
    <property type="entry name" value="MEMBRANE PROTEIN MJ1562-RELATED"/>
    <property type="match status" value="1"/>
</dbReference>
<evidence type="ECO:0000256" key="5">
    <source>
        <dbReference type="ARBA" id="ARBA00023136"/>
    </source>
</evidence>
<feature type="domain" description="SSD" evidence="7">
    <location>
        <begin position="259"/>
        <end position="383"/>
    </location>
</feature>
<keyword evidence="3 6" id="KW-0812">Transmembrane</keyword>
<gene>
    <name evidence="8" type="ORF">FHR98_003104</name>
</gene>